<name>A0A212JZ19_9BACT</name>
<evidence type="ECO:0008006" key="2">
    <source>
        <dbReference type="Google" id="ProtNLM"/>
    </source>
</evidence>
<dbReference type="AlphaFoldDB" id="A0A212JZ19"/>
<evidence type="ECO:0000313" key="1">
    <source>
        <dbReference type="EMBL" id="SBW04714.1"/>
    </source>
</evidence>
<reference evidence="1" key="1">
    <citation type="submission" date="2016-04" db="EMBL/GenBank/DDBJ databases">
        <authorList>
            <person name="Evans L.H."/>
            <person name="Alamgir A."/>
            <person name="Owens N."/>
            <person name="Weber N.D."/>
            <person name="Virtaneva K."/>
            <person name="Barbian K."/>
            <person name="Babar A."/>
            <person name="Rosenke K."/>
        </authorList>
    </citation>
    <scope>NUCLEOTIDE SEQUENCE</scope>
    <source>
        <strain evidence="1">86-2</strain>
    </source>
</reference>
<protein>
    <recommendedName>
        <fullName evidence="2">Lipoprotein</fullName>
    </recommendedName>
</protein>
<gene>
    <name evidence="1" type="ORF">KL86DYS2_12661</name>
</gene>
<proteinExistence type="predicted"/>
<dbReference type="PROSITE" id="PS51257">
    <property type="entry name" value="PROKAR_LIPOPROTEIN"/>
    <property type="match status" value="1"/>
</dbReference>
<sequence>MKPLFFISIFFILFLSCRSEKQDRINYDKVFSKNTINTDLNQHLIYKREIIAKRIKNRIVLDYPEDKASINLIDQDTLYVSLFEKGVLYPSLFDSNNSDTTSLYKFSNICCFKELKRSETKRAYHFWVVYHNMLNPSSYTIQLENNKGTEEMPLESFLNNITSHTLKFQTIII</sequence>
<organism evidence="1">
    <name type="scientific">uncultured Dysgonomonas sp</name>
    <dbReference type="NCBI Taxonomy" id="206096"/>
    <lineage>
        <taxon>Bacteria</taxon>
        <taxon>Pseudomonadati</taxon>
        <taxon>Bacteroidota</taxon>
        <taxon>Bacteroidia</taxon>
        <taxon>Bacteroidales</taxon>
        <taxon>Dysgonomonadaceae</taxon>
        <taxon>Dysgonomonas</taxon>
        <taxon>environmental samples</taxon>
    </lineage>
</organism>
<accession>A0A212JZ19</accession>
<dbReference type="EMBL" id="FLUL01000001">
    <property type="protein sequence ID" value="SBW04714.1"/>
    <property type="molecule type" value="Genomic_DNA"/>
</dbReference>